<feature type="binding site" evidence="10">
    <location>
        <begin position="52"/>
        <end position="59"/>
    </location>
    <ligand>
        <name>ATP</name>
        <dbReference type="ChEBI" id="CHEBI:30616"/>
    </ligand>
</feature>
<keyword evidence="3 10" id="KW-0378">Hydrolase</keyword>
<dbReference type="Gene3D" id="3.40.50.300">
    <property type="entry name" value="P-loop containing nucleotide triphosphate hydrolases"/>
    <property type="match status" value="2"/>
</dbReference>
<evidence type="ECO:0000259" key="12">
    <source>
        <dbReference type="PROSITE" id="PS51217"/>
    </source>
</evidence>
<evidence type="ECO:0000256" key="8">
    <source>
        <dbReference type="ARBA" id="ARBA00034808"/>
    </source>
</evidence>
<sequence length="671" mass="75561">MDTLKPDPKVYVLKRSSADTPIRPLSRDYAQELNPQQLAAVEVVNGPSLVIAGAGSGKTRVLVYRVARLIDMGVDPSSILLLTFTRKAAQEMLGRVGMLIGPQSDRVMGGTFHSVANILLRRFGRTIGLEPGFTILDRGDSEDLVGLVRGQIGLVETNKRFPRKRTIVDMFSKCSNTLQPLDNVLLNEYSHFGDFLDNLTKLQEGYNSTKRQRQLVDYDDLLLRLRELLIADESARRMISETYRYILVDEYQDTNRLQAEVVRNLAATHDNVMVVGDDSQSIYAFRGATFRNIMEFPTLFPGTQIFKLEENYRSTQSVLGLANAVIEGATEKYSKTLFTNKEGGERPALVQAMGENPQSRFVAQKILELREEGVPLSDMAVLFRSSFHAFDLEVELTKRDVPFIKRGGFKFIETAHVKDLLAHLRVIHNPLDSVSWNRLLLLIEGVGPKKAKDLVAQLVATDTPSAVLREGSGRSAFGLRNLAAALDAVGHADDGSPPDQINQVLEYYFPILKDQYDDYPKRIRDLEHLQGMAERYHSLEEFLADLTLEPPDESVLDVDAPDRDDERLVLSTIHSAKGLEWRSVFVIWLVDGRFPSSYSFTSDEELEEERRLLYVAVTRAKQHLYLTFPVNVYDKATGSILSKPSRFLDDVSTDLVDAWSVVDEGEPYHWG</sequence>
<feature type="domain" description="UvrD-like helicase C-terminal" evidence="12">
    <location>
        <begin position="316"/>
        <end position="578"/>
    </location>
</feature>
<comment type="similarity">
    <text evidence="1">Belongs to the helicase family. UvrD subfamily.</text>
</comment>
<dbReference type="PANTHER" id="PTHR11070:SF3">
    <property type="entry name" value="DNA 3'-5' HELICASE"/>
    <property type="match status" value="1"/>
</dbReference>
<accession>A0ABU3KB74</accession>
<comment type="catalytic activity">
    <reaction evidence="7">
        <text>Couples ATP hydrolysis with the unwinding of duplex DNA by translocating in the 3'-5' direction.</text>
        <dbReference type="EC" id="5.6.2.4"/>
    </reaction>
</comment>
<evidence type="ECO:0000313" key="13">
    <source>
        <dbReference type="EMBL" id="MDT7043665.1"/>
    </source>
</evidence>
<dbReference type="Gene3D" id="1.10.10.160">
    <property type="match status" value="1"/>
</dbReference>
<dbReference type="InterPro" id="IPR000212">
    <property type="entry name" value="DNA_helicase_UvrD/REP"/>
</dbReference>
<dbReference type="PROSITE" id="PS51198">
    <property type="entry name" value="UVRD_HELICASE_ATP_BIND"/>
    <property type="match status" value="1"/>
</dbReference>
<dbReference type="Gene3D" id="1.10.486.10">
    <property type="entry name" value="PCRA, domain 4"/>
    <property type="match status" value="1"/>
</dbReference>
<evidence type="ECO:0000313" key="14">
    <source>
        <dbReference type="Proteomes" id="UP001250932"/>
    </source>
</evidence>
<evidence type="ECO:0000256" key="7">
    <source>
        <dbReference type="ARBA" id="ARBA00034617"/>
    </source>
</evidence>
<keyword evidence="6" id="KW-0413">Isomerase</keyword>
<reference evidence="13 14" key="1">
    <citation type="journal article" date="2023" name="ISME J.">
        <title>Cultivation and genomic characterization of novel and ubiquitous marine nitrite-oxidizing bacteria from the Nitrospirales.</title>
        <authorList>
            <person name="Mueller A.J."/>
            <person name="Daebeler A."/>
            <person name="Herbold C.W."/>
            <person name="Kirkegaard R.H."/>
            <person name="Daims H."/>
        </authorList>
    </citation>
    <scope>NUCLEOTIDE SEQUENCE [LARGE SCALE GENOMIC DNA]</scope>
    <source>
        <strain evidence="13 14">EB</strain>
    </source>
</reference>
<dbReference type="Pfam" id="PF00580">
    <property type="entry name" value="UvrD-helicase"/>
    <property type="match status" value="1"/>
</dbReference>
<dbReference type="Pfam" id="PF13361">
    <property type="entry name" value="UvrD_C"/>
    <property type="match status" value="2"/>
</dbReference>
<dbReference type="Proteomes" id="UP001250932">
    <property type="component" value="Unassembled WGS sequence"/>
</dbReference>
<dbReference type="RefSeq" id="WP_313834230.1">
    <property type="nucleotide sequence ID" value="NZ_JAQOUE010000001.1"/>
</dbReference>
<dbReference type="PROSITE" id="PS51217">
    <property type="entry name" value="UVRD_HELICASE_CTER"/>
    <property type="match status" value="1"/>
</dbReference>
<evidence type="ECO:0000256" key="10">
    <source>
        <dbReference type="PROSITE-ProRule" id="PRU00560"/>
    </source>
</evidence>
<protein>
    <recommendedName>
        <fullName evidence="8">DNA 3'-5' helicase</fullName>
        <ecNumber evidence="8">5.6.2.4</ecNumber>
    </recommendedName>
</protein>
<dbReference type="GO" id="GO:0004386">
    <property type="term" value="F:helicase activity"/>
    <property type="evidence" value="ECO:0007669"/>
    <property type="project" value="UniProtKB-KW"/>
</dbReference>
<dbReference type="PANTHER" id="PTHR11070">
    <property type="entry name" value="UVRD / RECB / PCRA DNA HELICASE FAMILY MEMBER"/>
    <property type="match status" value="1"/>
</dbReference>
<evidence type="ECO:0000256" key="3">
    <source>
        <dbReference type="ARBA" id="ARBA00022801"/>
    </source>
</evidence>
<feature type="domain" description="UvrD-like helicase ATP-binding" evidence="11">
    <location>
        <begin position="31"/>
        <end position="315"/>
    </location>
</feature>
<evidence type="ECO:0000259" key="11">
    <source>
        <dbReference type="PROSITE" id="PS51198"/>
    </source>
</evidence>
<dbReference type="InterPro" id="IPR013986">
    <property type="entry name" value="DExx_box_DNA_helicase_dom_sf"/>
</dbReference>
<name>A0ABU3KB74_9BACT</name>
<evidence type="ECO:0000256" key="6">
    <source>
        <dbReference type="ARBA" id="ARBA00023235"/>
    </source>
</evidence>
<organism evidence="13 14">
    <name type="scientific">Candidatus Nitronereus thalassa</name>
    <dbReference type="NCBI Taxonomy" id="3020898"/>
    <lineage>
        <taxon>Bacteria</taxon>
        <taxon>Pseudomonadati</taxon>
        <taxon>Nitrospirota</taxon>
        <taxon>Nitrospiria</taxon>
        <taxon>Nitrospirales</taxon>
        <taxon>Nitrospiraceae</taxon>
        <taxon>Candidatus Nitronereus</taxon>
    </lineage>
</organism>
<evidence type="ECO:0000256" key="5">
    <source>
        <dbReference type="ARBA" id="ARBA00022840"/>
    </source>
</evidence>
<keyword evidence="2 10" id="KW-0547">Nucleotide-binding</keyword>
<dbReference type="SUPFAM" id="SSF52540">
    <property type="entry name" value="P-loop containing nucleoside triphosphate hydrolases"/>
    <property type="match status" value="1"/>
</dbReference>
<evidence type="ECO:0000256" key="2">
    <source>
        <dbReference type="ARBA" id="ARBA00022741"/>
    </source>
</evidence>
<dbReference type="EMBL" id="JAQOUE010000001">
    <property type="protein sequence ID" value="MDT7043665.1"/>
    <property type="molecule type" value="Genomic_DNA"/>
</dbReference>
<comment type="catalytic activity">
    <reaction evidence="9">
        <text>ATP + H2O = ADP + phosphate + H(+)</text>
        <dbReference type="Rhea" id="RHEA:13065"/>
        <dbReference type="ChEBI" id="CHEBI:15377"/>
        <dbReference type="ChEBI" id="CHEBI:15378"/>
        <dbReference type="ChEBI" id="CHEBI:30616"/>
        <dbReference type="ChEBI" id="CHEBI:43474"/>
        <dbReference type="ChEBI" id="CHEBI:456216"/>
        <dbReference type="EC" id="5.6.2.4"/>
    </reaction>
</comment>
<proteinExistence type="inferred from homology"/>
<gene>
    <name evidence="13" type="ORF">PPG34_15015</name>
</gene>
<evidence type="ECO:0000256" key="1">
    <source>
        <dbReference type="ARBA" id="ARBA00009922"/>
    </source>
</evidence>
<keyword evidence="14" id="KW-1185">Reference proteome</keyword>
<dbReference type="CDD" id="cd17932">
    <property type="entry name" value="DEXQc_UvrD"/>
    <property type="match status" value="1"/>
</dbReference>
<keyword evidence="5 10" id="KW-0067">ATP-binding</keyword>
<evidence type="ECO:0000256" key="4">
    <source>
        <dbReference type="ARBA" id="ARBA00022806"/>
    </source>
</evidence>
<dbReference type="EC" id="5.6.2.4" evidence="8"/>
<comment type="caution">
    <text evidence="13">The sequence shown here is derived from an EMBL/GenBank/DDBJ whole genome shotgun (WGS) entry which is preliminary data.</text>
</comment>
<dbReference type="InterPro" id="IPR027417">
    <property type="entry name" value="P-loop_NTPase"/>
</dbReference>
<keyword evidence="4 10" id="KW-0347">Helicase</keyword>
<evidence type="ECO:0000256" key="9">
    <source>
        <dbReference type="ARBA" id="ARBA00048988"/>
    </source>
</evidence>
<dbReference type="InterPro" id="IPR014016">
    <property type="entry name" value="UvrD-like_ATP-bd"/>
</dbReference>
<dbReference type="InterPro" id="IPR014017">
    <property type="entry name" value="DNA_helicase_UvrD-like_C"/>
</dbReference>